<feature type="signal peptide" evidence="1">
    <location>
        <begin position="1"/>
        <end position="16"/>
    </location>
</feature>
<sequence length="141" mass="14523">MLITALLISFISIADSQSTIQPVTAPPSYGYMMHPFPYAYGYNGGLPGALPGSPIGVPFTGGMPPPGIMPGMPPGGLWGMSDVGAEMLGMAAGFGMAAGRADASPDDSSHISTKDAKETAMVLHYAKEENHVTSSAYPTML</sequence>
<evidence type="ECO:0000256" key="1">
    <source>
        <dbReference type="SAM" id="SignalP"/>
    </source>
</evidence>
<accession>A0AA36H7N5</accession>
<keyword evidence="1" id="KW-0732">Signal</keyword>
<dbReference type="Proteomes" id="UP001176961">
    <property type="component" value="Unassembled WGS sequence"/>
</dbReference>
<dbReference type="EMBL" id="CATQJL010000316">
    <property type="protein sequence ID" value="CAJ0605462.1"/>
    <property type="molecule type" value="Genomic_DNA"/>
</dbReference>
<gene>
    <name evidence="2" type="ORF">CYNAS_LOCUS17445</name>
</gene>
<dbReference type="AlphaFoldDB" id="A0AA36H7N5"/>
<reference evidence="2" key="1">
    <citation type="submission" date="2023-07" db="EMBL/GenBank/DDBJ databases">
        <authorList>
            <consortium name="CYATHOMIX"/>
        </authorList>
    </citation>
    <scope>NUCLEOTIDE SEQUENCE</scope>
    <source>
        <strain evidence="2">N/A</strain>
    </source>
</reference>
<keyword evidence="3" id="KW-1185">Reference proteome</keyword>
<protein>
    <submittedName>
        <fullName evidence="2">Uncharacterized protein</fullName>
    </submittedName>
</protein>
<proteinExistence type="predicted"/>
<feature type="chain" id="PRO_5041339767" evidence="1">
    <location>
        <begin position="17"/>
        <end position="141"/>
    </location>
</feature>
<evidence type="ECO:0000313" key="3">
    <source>
        <dbReference type="Proteomes" id="UP001176961"/>
    </source>
</evidence>
<evidence type="ECO:0000313" key="2">
    <source>
        <dbReference type="EMBL" id="CAJ0605462.1"/>
    </source>
</evidence>
<organism evidence="2 3">
    <name type="scientific">Cylicocyclus nassatus</name>
    <name type="common">Nematode worm</name>
    <dbReference type="NCBI Taxonomy" id="53992"/>
    <lineage>
        <taxon>Eukaryota</taxon>
        <taxon>Metazoa</taxon>
        <taxon>Ecdysozoa</taxon>
        <taxon>Nematoda</taxon>
        <taxon>Chromadorea</taxon>
        <taxon>Rhabditida</taxon>
        <taxon>Rhabditina</taxon>
        <taxon>Rhabditomorpha</taxon>
        <taxon>Strongyloidea</taxon>
        <taxon>Strongylidae</taxon>
        <taxon>Cylicocyclus</taxon>
    </lineage>
</organism>
<name>A0AA36H7N5_CYLNA</name>
<comment type="caution">
    <text evidence="2">The sequence shown here is derived from an EMBL/GenBank/DDBJ whole genome shotgun (WGS) entry which is preliminary data.</text>
</comment>